<keyword evidence="1" id="KW-0238">DNA-binding</keyword>
<gene>
    <name evidence="3" type="ORF">AMHIJAGA_01381</name>
</gene>
<protein>
    <recommendedName>
        <fullName evidence="2">HTH cro/C1-type domain-containing protein</fullName>
    </recommendedName>
</protein>
<dbReference type="Pfam" id="PF01381">
    <property type="entry name" value="HTH_3"/>
    <property type="match status" value="1"/>
</dbReference>
<dbReference type="PROSITE" id="PS50943">
    <property type="entry name" value="HTH_CROC1"/>
    <property type="match status" value="1"/>
</dbReference>
<dbReference type="PANTHER" id="PTHR46558">
    <property type="entry name" value="TRACRIPTIONAL REGULATORY PROTEIN-RELATED-RELATED"/>
    <property type="match status" value="1"/>
</dbReference>
<feature type="domain" description="HTH cro/C1-type" evidence="2">
    <location>
        <begin position="16"/>
        <end position="70"/>
    </location>
</feature>
<dbReference type="SUPFAM" id="SSF47413">
    <property type="entry name" value="lambda repressor-like DNA-binding domains"/>
    <property type="match status" value="1"/>
</dbReference>
<dbReference type="InterPro" id="IPR001387">
    <property type="entry name" value="Cro/C1-type_HTH"/>
</dbReference>
<sequence>MAEKNKDKYYIIGQRIKNIRLSRGMTLEKFGSLFDAAKGNVSKWEKGKSLPNPERIKAIAEFANISIEELTSGSDLITISKVEFNRLKEIERKYNEIKRLVDN</sequence>
<dbReference type="InterPro" id="IPR010982">
    <property type="entry name" value="Lambda_DNA-bd_dom_sf"/>
</dbReference>
<dbReference type="GO" id="GO:0003677">
    <property type="term" value="F:DNA binding"/>
    <property type="evidence" value="ECO:0007669"/>
    <property type="project" value="UniProtKB-KW"/>
</dbReference>
<reference evidence="5" key="2">
    <citation type="submission" date="2018-05" db="EMBL/GenBank/DDBJ databases">
        <authorList>
            <person name="Duru I."/>
        </authorList>
    </citation>
    <scope>NUCLEOTIDE SEQUENCE [LARGE SCALE GENOMIC DNA]</scope>
</reference>
<evidence type="ECO:0000313" key="3">
    <source>
        <dbReference type="EMBL" id="SPB25865.1"/>
    </source>
</evidence>
<evidence type="ECO:0000256" key="1">
    <source>
        <dbReference type="ARBA" id="ARBA00023125"/>
    </source>
</evidence>
<dbReference type="Proteomes" id="UP000279235">
    <property type="component" value="Unassembled WGS sequence"/>
</dbReference>
<dbReference type="Gene3D" id="1.10.260.40">
    <property type="entry name" value="lambda repressor-like DNA-binding domains"/>
    <property type="match status" value="1"/>
</dbReference>
<evidence type="ECO:0000259" key="2">
    <source>
        <dbReference type="PROSITE" id="PS50943"/>
    </source>
</evidence>
<reference evidence="4" key="3">
    <citation type="submission" date="2018-05" db="EMBL/GenBank/DDBJ databases">
        <authorList>
            <person name="Lanie J.A."/>
            <person name="Ng W.-L."/>
            <person name="Kazmierczak K.M."/>
            <person name="Andrzejewski T.M."/>
            <person name="Davidsen T.M."/>
            <person name="Wayne K.J."/>
            <person name="Tettelin H."/>
            <person name="Glass J.I."/>
            <person name="Rusch D."/>
            <person name="Podicherti R."/>
            <person name="Tsui H.-C.T."/>
            <person name="Winkler M.E."/>
        </authorList>
    </citation>
    <scope>NUCLEOTIDE SEQUENCE</scope>
    <source>
        <strain evidence="4">Lactococcus lactis</strain>
    </source>
</reference>
<name>A0A2X0PH47_9LACT</name>
<dbReference type="RefSeq" id="WP_127093910.1">
    <property type="nucleotide sequence ID" value="NZ_JASGXA010000014.1"/>
</dbReference>
<dbReference type="EMBL" id="OGTW01000058">
    <property type="protein sequence ID" value="SPB25865.1"/>
    <property type="molecule type" value="Genomic_DNA"/>
</dbReference>
<reference evidence="3" key="1">
    <citation type="submission" date="2018-01" db="EMBL/GenBank/DDBJ databases">
        <authorList>
            <person name="Gaut B.S."/>
            <person name="Morton B.R."/>
            <person name="Clegg M.T."/>
            <person name="Duvall M.R."/>
        </authorList>
    </citation>
    <scope>NUCLEOTIDE SEQUENCE</scope>
    <source>
        <strain evidence="3">Lactococcus lactis</strain>
    </source>
</reference>
<dbReference type="PANTHER" id="PTHR46558:SF11">
    <property type="entry name" value="HTH-TYPE TRANSCRIPTIONAL REGULATOR XRE"/>
    <property type="match status" value="1"/>
</dbReference>
<proteinExistence type="predicted"/>
<evidence type="ECO:0000313" key="4">
    <source>
        <dbReference type="EMBL" id="SPS11447.1"/>
    </source>
</evidence>
<dbReference type="SMART" id="SM00530">
    <property type="entry name" value="HTH_XRE"/>
    <property type="match status" value="1"/>
</dbReference>
<dbReference type="CDD" id="cd00093">
    <property type="entry name" value="HTH_XRE"/>
    <property type="match status" value="1"/>
</dbReference>
<organism evidence="3">
    <name type="scientific">Lactococcus lactis</name>
    <dbReference type="NCBI Taxonomy" id="1358"/>
    <lineage>
        <taxon>Bacteria</taxon>
        <taxon>Bacillati</taxon>
        <taxon>Bacillota</taxon>
        <taxon>Bacilli</taxon>
        <taxon>Lactobacillales</taxon>
        <taxon>Streptococcaceae</taxon>
        <taxon>Lactococcus</taxon>
    </lineage>
</organism>
<dbReference type="EMBL" id="OGTW02000058">
    <property type="protein sequence ID" value="SPS11447.1"/>
    <property type="molecule type" value="Genomic_DNA"/>
</dbReference>
<accession>A0A2X0PH47</accession>
<dbReference type="AlphaFoldDB" id="A0A2X0PH47"/>
<evidence type="ECO:0000313" key="5">
    <source>
        <dbReference type="Proteomes" id="UP000279235"/>
    </source>
</evidence>